<reference evidence="1" key="3">
    <citation type="submission" date="2025-09" db="UniProtKB">
        <authorList>
            <consortium name="Ensembl"/>
        </authorList>
    </citation>
    <scope>IDENTIFICATION</scope>
</reference>
<reference evidence="1" key="2">
    <citation type="submission" date="2025-08" db="UniProtKB">
        <authorList>
            <consortium name="Ensembl"/>
        </authorList>
    </citation>
    <scope>IDENTIFICATION</scope>
</reference>
<keyword evidence="2" id="KW-1185">Reference proteome</keyword>
<organism evidence="1 2">
    <name type="scientific">Gopherus agassizii</name>
    <name type="common">Agassiz's desert tortoise</name>
    <dbReference type="NCBI Taxonomy" id="38772"/>
    <lineage>
        <taxon>Eukaryota</taxon>
        <taxon>Metazoa</taxon>
        <taxon>Chordata</taxon>
        <taxon>Craniata</taxon>
        <taxon>Vertebrata</taxon>
        <taxon>Euteleostomi</taxon>
        <taxon>Archelosauria</taxon>
        <taxon>Testudinata</taxon>
        <taxon>Testudines</taxon>
        <taxon>Cryptodira</taxon>
        <taxon>Durocryptodira</taxon>
        <taxon>Testudinoidea</taxon>
        <taxon>Testudinidae</taxon>
        <taxon>Gopherus</taxon>
    </lineage>
</organism>
<dbReference type="Proteomes" id="UP000291020">
    <property type="component" value="Unassembled WGS sequence"/>
</dbReference>
<proteinExistence type="predicted"/>
<sequence length="188" mass="20854">IPGRRQKPWRRSWDTPTLDPHVQLLGERVVRSLRLKPERWERCVGSPEAQHLLRGFLEGAAGQPLLLLVTLSLTGQLALSTEYPASPGRGKVLFFLRRGSRPLSAPPGPRELLYRDLPASSLEHFATLVEEVRRRLDGNPGAAPSPLRVQHLGDVEVLLSHFKGRVEVPDGVILGTERQSCETGEGGW</sequence>
<dbReference type="AlphaFoldDB" id="A0A452H8K8"/>
<evidence type="ECO:0000313" key="1">
    <source>
        <dbReference type="Ensembl" id="ENSGAGP00000010899.1"/>
    </source>
</evidence>
<evidence type="ECO:0000313" key="2">
    <source>
        <dbReference type="Proteomes" id="UP000291020"/>
    </source>
</evidence>
<dbReference type="Ensembl" id="ENSGAGT00000012490.1">
    <property type="protein sequence ID" value="ENSGAGP00000010899.1"/>
    <property type="gene ID" value="ENSGAGG00000008470.1"/>
</dbReference>
<dbReference type="STRING" id="38772.ENSGAGP00000010899"/>
<protein>
    <submittedName>
        <fullName evidence="1">Uncharacterized protein</fullName>
    </submittedName>
</protein>
<reference evidence="2" key="1">
    <citation type="journal article" date="2017" name="PLoS ONE">
        <title>The Agassiz's desert tortoise genome provides a resource for the conservation of a threatened species.</title>
        <authorList>
            <person name="Tollis M."/>
            <person name="DeNardo D.F."/>
            <person name="Cornelius J.A."/>
            <person name="Dolby G.A."/>
            <person name="Edwards T."/>
            <person name="Henen B.T."/>
            <person name="Karl A.E."/>
            <person name="Murphy R.W."/>
            <person name="Kusumi K."/>
        </authorList>
    </citation>
    <scope>NUCLEOTIDE SEQUENCE [LARGE SCALE GENOMIC DNA]</scope>
</reference>
<accession>A0A452H8K8</accession>
<name>A0A452H8K8_9SAUR</name>